<proteinExistence type="predicted"/>
<evidence type="ECO:0000313" key="1">
    <source>
        <dbReference type="EMBL" id="RAI99465.1"/>
    </source>
</evidence>
<dbReference type="Proteomes" id="UP000249547">
    <property type="component" value="Unassembled WGS sequence"/>
</dbReference>
<dbReference type="AlphaFoldDB" id="A0A327Q4M7"/>
<gene>
    <name evidence="1" type="ORF">LX64_04599</name>
</gene>
<dbReference type="OrthoDB" id="657052at2"/>
<name>A0A327Q4M7_9BACT</name>
<comment type="caution">
    <text evidence="1">The sequence shown here is derived from an EMBL/GenBank/DDBJ whole genome shotgun (WGS) entry which is preliminary data.</text>
</comment>
<evidence type="ECO:0000313" key="2">
    <source>
        <dbReference type="Proteomes" id="UP000249547"/>
    </source>
</evidence>
<sequence length="552" mass="57294">MRQSFRIASFVLVSLLAFSFNSLKAQLKIGGNPYSISPASILELESDRQGLLLPRLTDFSKIDPLNPPTGMVVYITGTNPGIYVKTTTGWEKLAGSGEATANWGIAGNTTVDAANHFIGSVNAADLVFKTSNVERMRISAAGVLKLNYANVADNTTDDDVLIIKGDGTIERRTLDEAAFGQTVKTLNGLKGAVTIATEANTTNSGLTVDAAGTTVTLKAGILNSANATATYGFLSKADYDALMALGSGFDFTAVAAAVDDNGGKITYNTTTKKYDVQLYTATETHPGMVSTGAQTFGGDKTFKGAANFDGITSFSTDVNLDGKTFIGNIAPNEHPEDTATYDVLIRSQVDNSIAIKTLPASAFKSAISKINGLEGPEVAFKVDTASALGVSASGNDITLQVPSASATEKGLVTVGAQTFAGEKTFQDRTAITSSLVIGGPATAASASLTVQGSIALPIRNVTGSYTVAAGDYTVVLTIDANATITLPSAVTNKNRVIIVKKVWNTASTTNDTNVVTLSATAGNIDGNASISFASVSAWMIQSDGANWFVINK</sequence>
<dbReference type="EMBL" id="QLLL01000010">
    <property type="protein sequence ID" value="RAI99465.1"/>
    <property type="molecule type" value="Genomic_DNA"/>
</dbReference>
<keyword evidence="2" id="KW-1185">Reference proteome</keyword>
<reference evidence="1 2" key="1">
    <citation type="submission" date="2018-06" db="EMBL/GenBank/DDBJ databases">
        <title>Genomic Encyclopedia of Archaeal and Bacterial Type Strains, Phase II (KMG-II): from individual species to whole genera.</title>
        <authorList>
            <person name="Goeker M."/>
        </authorList>
    </citation>
    <scope>NUCLEOTIDE SEQUENCE [LARGE SCALE GENOMIC DNA]</scope>
    <source>
        <strain evidence="1 2">DSM 23857</strain>
    </source>
</reference>
<accession>A0A327Q4M7</accession>
<organism evidence="1 2">
    <name type="scientific">Chitinophaga skermanii</name>
    <dbReference type="NCBI Taxonomy" id="331697"/>
    <lineage>
        <taxon>Bacteria</taxon>
        <taxon>Pseudomonadati</taxon>
        <taxon>Bacteroidota</taxon>
        <taxon>Chitinophagia</taxon>
        <taxon>Chitinophagales</taxon>
        <taxon>Chitinophagaceae</taxon>
        <taxon>Chitinophaga</taxon>
    </lineage>
</organism>
<protein>
    <submittedName>
        <fullName evidence="1">Uncharacterized protein</fullName>
    </submittedName>
</protein>
<dbReference type="RefSeq" id="WP_111599984.1">
    <property type="nucleotide sequence ID" value="NZ_QLLL01000010.1"/>
</dbReference>